<dbReference type="AlphaFoldDB" id="A0A811NYS6"/>
<sequence>MKRYECLTNRSAAASAVFIPFYAGFDKATRDAASADLSFWLTVQPQWRRIAGRDHFLVAGRTAWDFQRSSGDDVNADRGSGLLVTPVGRNMSLLVLESTLKHGSDFSVPYPTYFHPRSDADVLRWQDRVRGQKRMWLMAFVGVPRPDVATSIQVQDRVIAQCKAS</sequence>
<keyword evidence="4" id="KW-0735">Signal-anchor</keyword>
<evidence type="ECO:0000313" key="7">
    <source>
        <dbReference type="EMBL" id="CAD6230623.1"/>
    </source>
</evidence>
<dbReference type="GO" id="GO:0016757">
    <property type="term" value="F:glycosyltransferase activity"/>
    <property type="evidence" value="ECO:0007669"/>
    <property type="project" value="UniProtKB-KW"/>
</dbReference>
<dbReference type="InterPro" id="IPR040911">
    <property type="entry name" value="Exostosin_GT47"/>
</dbReference>
<gene>
    <name evidence="7" type="ORF">NCGR_LOCUS20853</name>
</gene>
<comment type="subcellular location">
    <subcellularLocation>
        <location evidence="1">Golgi apparatus membrane</location>
        <topology evidence="1">Single-pass type II membrane protein</topology>
    </subcellularLocation>
</comment>
<evidence type="ECO:0000256" key="2">
    <source>
        <dbReference type="ARBA" id="ARBA00010271"/>
    </source>
</evidence>
<dbReference type="GO" id="GO:0000139">
    <property type="term" value="C:Golgi membrane"/>
    <property type="evidence" value="ECO:0007669"/>
    <property type="project" value="UniProtKB-SubCell"/>
</dbReference>
<keyword evidence="4" id="KW-0812">Transmembrane</keyword>
<keyword evidence="5" id="KW-0333">Golgi apparatus</keyword>
<evidence type="ECO:0000256" key="3">
    <source>
        <dbReference type="ARBA" id="ARBA00022676"/>
    </source>
</evidence>
<dbReference type="Proteomes" id="UP000604825">
    <property type="component" value="Unassembled WGS sequence"/>
</dbReference>
<evidence type="ECO:0000256" key="4">
    <source>
        <dbReference type="ARBA" id="ARBA00022968"/>
    </source>
</evidence>
<reference evidence="7" key="1">
    <citation type="submission" date="2020-10" db="EMBL/GenBank/DDBJ databases">
        <authorList>
            <person name="Han B."/>
            <person name="Lu T."/>
            <person name="Zhao Q."/>
            <person name="Huang X."/>
            <person name="Zhao Y."/>
        </authorList>
    </citation>
    <scope>NUCLEOTIDE SEQUENCE</scope>
</reference>
<protein>
    <recommendedName>
        <fullName evidence="6">Exostosin GT47 domain-containing protein</fullName>
    </recommendedName>
</protein>
<feature type="domain" description="Exostosin GT47" evidence="6">
    <location>
        <begin position="3"/>
        <end position="163"/>
    </location>
</feature>
<keyword evidence="3" id="KW-0808">Transferase</keyword>
<dbReference type="Pfam" id="PF03016">
    <property type="entry name" value="Exostosin_GT47"/>
    <property type="match status" value="1"/>
</dbReference>
<dbReference type="EMBL" id="CAJGYO010000005">
    <property type="protein sequence ID" value="CAD6230623.1"/>
    <property type="molecule type" value="Genomic_DNA"/>
</dbReference>
<dbReference type="InterPro" id="IPR004263">
    <property type="entry name" value="Exostosin"/>
</dbReference>
<comment type="caution">
    <text evidence="7">The sequence shown here is derived from an EMBL/GenBank/DDBJ whole genome shotgun (WGS) entry which is preliminary data.</text>
</comment>
<dbReference type="PANTHER" id="PTHR11062:SF322">
    <property type="entry name" value="OS03G0144300 PROTEIN"/>
    <property type="match status" value="1"/>
</dbReference>
<evidence type="ECO:0000313" key="8">
    <source>
        <dbReference type="Proteomes" id="UP000604825"/>
    </source>
</evidence>
<proteinExistence type="inferred from homology"/>
<organism evidence="7 8">
    <name type="scientific">Miscanthus lutarioriparius</name>
    <dbReference type="NCBI Taxonomy" id="422564"/>
    <lineage>
        <taxon>Eukaryota</taxon>
        <taxon>Viridiplantae</taxon>
        <taxon>Streptophyta</taxon>
        <taxon>Embryophyta</taxon>
        <taxon>Tracheophyta</taxon>
        <taxon>Spermatophyta</taxon>
        <taxon>Magnoliopsida</taxon>
        <taxon>Liliopsida</taxon>
        <taxon>Poales</taxon>
        <taxon>Poaceae</taxon>
        <taxon>PACMAD clade</taxon>
        <taxon>Panicoideae</taxon>
        <taxon>Andropogonodae</taxon>
        <taxon>Andropogoneae</taxon>
        <taxon>Saccharinae</taxon>
        <taxon>Miscanthus</taxon>
    </lineage>
</organism>
<dbReference type="PANTHER" id="PTHR11062">
    <property type="entry name" value="EXOSTOSIN HEPARAN SULFATE GLYCOSYLTRANSFERASE -RELATED"/>
    <property type="match status" value="1"/>
</dbReference>
<dbReference type="OrthoDB" id="1715073at2759"/>
<evidence type="ECO:0000256" key="1">
    <source>
        <dbReference type="ARBA" id="ARBA00004323"/>
    </source>
</evidence>
<evidence type="ECO:0000256" key="5">
    <source>
        <dbReference type="ARBA" id="ARBA00023034"/>
    </source>
</evidence>
<comment type="similarity">
    <text evidence="2">Belongs to the glycosyltransferase 47 family.</text>
</comment>
<keyword evidence="3" id="KW-0328">Glycosyltransferase</keyword>
<keyword evidence="8" id="KW-1185">Reference proteome</keyword>
<evidence type="ECO:0000259" key="6">
    <source>
        <dbReference type="Pfam" id="PF03016"/>
    </source>
</evidence>
<accession>A0A811NYS6</accession>
<name>A0A811NYS6_9POAL</name>